<protein>
    <submittedName>
        <fullName evidence="1">Uncharacterized protein</fullName>
    </submittedName>
</protein>
<proteinExistence type="predicted"/>
<dbReference type="Proteomes" id="UP000631114">
    <property type="component" value="Unassembled WGS sequence"/>
</dbReference>
<reference evidence="1 2" key="1">
    <citation type="submission" date="2020-10" db="EMBL/GenBank/DDBJ databases">
        <title>The Coptis chinensis genome and diversification of protoberbering-type alkaloids.</title>
        <authorList>
            <person name="Wang B."/>
            <person name="Shu S."/>
            <person name="Song C."/>
            <person name="Liu Y."/>
        </authorList>
    </citation>
    <scope>NUCLEOTIDE SEQUENCE [LARGE SCALE GENOMIC DNA]</scope>
    <source>
        <strain evidence="1">HL-2020</strain>
        <tissue evidence="1">Leaf</tissue>
    </source>
</reference>
<sequence length="41" mass="4430">MVVVVVGSEDTCKDDSVKDGGGGMKLVAVELKMEVVEWTCW</sequence>
<gene>
    <name evidence="1" type="ORF">IFM89_037201</name>
</gene>
<keyword evidence="2" id="KW-1185">Reference proteome</keyword>
<accession>A0A835HF57</accession>
<organism evidence="1 2">
    <name type="scientific">Coptis chinensis</name>
    <dbReference type="NCBI Taxonomy" id="261450"/>
    <lineage>
        <taxon>Eukaryota</taxon>
        <taxon>Viridiplantae</taxon>
        <taxon>Streptophyta</taxon>
        <taxon>Embryophyta</taxon>
        <taxon>Tracheophyta</taxon>
        <taxon>Spermatophyta</taxon>
        <taxon>Magnoliopsida</taxon>
        <taxon>Ranunculales</taxon>
        <taxon>Ranunculaceae</taxon>
        <taxon>Coptidoideae</taxon>
        <taxon>Coptis</taxon>
    </lineage>
</organism>
<evidence type="ECO:0000313" key="1">
    <source>
        <dbReference type="EMBL" id="KAF9599435.1"/>
    </source>
</evidence>
<dbReference type="AlphaFoldDB" id="A0A835HF57"/>
<dbReference type="EMBL" id="JADFTS010000007">
    <property type="protein sequence ID" value="KAF9599435.1"/>
    <property type="molecule type" value="Genomic_DNA"/>
</dbReference>
<comment type="caution">
    <text evidence="1">The sequence shown here is derived from an EMBL/GenBank/DDBJ whole genome shotgun (WGS) entry which is preliminary data.</text>
</comment>
<name>A0A835HF57_9MAGN</name>
<evidence type="ECO:0000313" key="2">
    <source>
        <dbReference type="Proteomes" id="UP000631114"/>
    </source>
</evidence>